<dbReference type="GO" id="GO:0043164">
    <property type="term" value="P:Gram-negative-bacterium-type cell wall biogenesis"/>
    <property type="evidence" value="ECO:0007669"/>
    <property type="project" value="TreeGrafter"/>
</dbReference>
<accession>A0A212S0T1</accession>
<gene>
    <name evidence="3" type="ORF">SAMN07250955_11924</name>
</gene>
<evidence type="ECO:0000313" key="3">
    <source>
        <dbReference type="EMBL" id="SNB78689.1"/>
    </source>
</evidence>
<protein>
    <submittedName>
        <fullName evidence="3">Uncharacterized SAM-binding protein YcdF, DUF218 family</fullName>
    </submittedName>
</protein>
<dbReference type="GO" id="GO:0000270">
    <property type="term" value="P:peptidoglycan metabolic process"/>
    <property type="evidence" value="ECO:0007669"/>
    <property type="project" value="TreeGrafter"/>
</dbReference>
<dbReference type="InterPro" id="IPR014729">
    <property type="entry name" value="Rossmann-like_a/b/a_fold"/>
</dbReference>
<keyword evidence="1" id="KW-0812">Transmembrane</keyword>
<name>A0A212S0T1_9PROT</name>
<dbReference type="PANTHER" id="PTHR30336:SF4">
    <property type="entry name" value="ENVELOPE BIOGENESIS FACTOR ELYC"/>
    <property type="match status" value="1"/>
</dbReference>
<dbReference type="GO" id="GO:0005886">
    <property type="term" value="C:plasma membrane"/>
    <property type="evidence" value="ECO:0007669"/>
    <property type="project" value="TreeGrafter"/>
</dbReference>
<feature type="transmembrane region" description="Helical" evidence="1">
    <location>
        <begin position="38"/>
        <end position="57"/>
    </location>
</feature>
<proteinExistence type="predicted"/>
<dbReference type="PANTHER" id="PTHR30336">
    <property type="entry name" value="INNER MEMBRANE PROTEIN, PROBABLE PERMEASE"/>
    <property type="match status" value="1"/>
</dbReference>
<feature type="domain" description="DUF218" evidence="2">
    <location>
        <begin position="81"/>
        <end position="246"/>
    </location>
</feature>
<evidence type="ECO:0000313" key="4">
    <source>
        <dbReference type="Proteomes" id="UP000197065"/>
    </source>
</evidence>
<sequence>MEFIAGKLLWAVMKPSVFMLVLGLLGWILLLSRKRRSGVTLIALSFCYYLLVLALPVDIYAARPLENRFPHPDMPPATFTGIIALGGSMDLRLSADRRLPTLNQEAERLISFVDLARRYPQARLAFTGGSGAITSQPITEADVARAIFAQEGLGDRPVTYEDRSRNTYENARFLAAMIKPRPDETWLLVTSALHMPRSVACFRAAGWNVVAWPVAYKTPARGTAGMDLDFASKLWLVDAAAREWTGLIAYRLTGRTNELFPAP</sequence>
<feature type="transmembrane region" description="Helical" evidence="1">
    <location>
        <begin position="12"/>
        <end position="31"/>
    </location>
</feature>
<dbReference type="Pfam" id="PF02698">
    <property type="entry name" value="DUF218"/>
    <property type="match status" value="1"/>
</dbReference>
<keyword evidence="1" id="KW-1133">Transmembrane helix</keyword>
<dbReference type="InterPro" id="IPR051599">
    <property type="entry name" value="Cell_Envelope_Assoc"/>
</dbReference>
<organism evidence="3 4">
    <name type="scientific">Arboricoccus pini</name>
    <dbReference type="NCBI Taxonomy" id="1963835"/>
    <lineage>
        <taxon>Bacteria</taxon>
        <taxon>Pseudomonadati</taxon>
        <taxon>Pseudomonadota</taxon>
        <taxon>Alphaproteobacteria</taxon>
        <taxon>Geminicoccales</taxon>
        <taxon>Geminicoccaceae</taxon>
        <taxon>Arboricoccus</taxon>
    </lineage>
</organism>
<dbReference type="CDD" id="cd06259">
    <property type="entry name" value="YdcF-like"/>
    <property type="match status" value="1"/>
</dbReference>
<dbReference type="OrthoDB" id="9809813at2"/>
<evidence type="ECO:0000259" key="2">
    <source>
        <dbReference type="Pfam" id="PF02698"/>
    </source>
</evidence>
<reference evidence="3 4" key="1">
    <citation type="submission" date="2017-06" db="EMBL/GenBank/DDBJ databases">
        <authorList>
            <person name="Kim H.J."/>
            <person name="Triplett B.A."/>
        </authorList>
    </citation>
    <scope>NUCLEOTIDE SEQUENCE [LARGE SCALE GENOMIC DNA]</scope>
    <source>
        <strain evidence="3 4">B29T1</strain>
    </source>
</reference>
<keyword evidence="4" id="KW-1185">Reference proteome</keyword>
<dbReference type="RefSeq" id="WP_088562929.1">
    <property type="nucleotide sequence ID" value="NZ_FYEH01000019.1"/>
</dbReference>
<dbReference type="Proteomes" id="UP000197065">
    <property type="component" value="Unassembled WGS sequence"/>
</dbReference>
<dbReference type="AlphaFoldDB" id="A0A212S0T1"/>
<dbReference type="EMBL" id="FYEH01000019">
    <property type="protein sequence ID" value="SNB78689.1"/>
    <property type="molecule type" value="Genomic_DNA"/>
</dbReference>
<dbReference type="Gene3D" id="3.40.50.620">
    <property type="entry name" value="HUPs"/>
    <property type="match status" value="1"/>
</dbReference>
<evidence type="ECO:0000256" key="1">
    <source>
        <dbReference type="SAM" id="Phobius"/>
    </source>
</evidence>
<dbReference type="InterPro" id="IPR003848">
    <property type="entry name" value="DUF218"/>
</dbReference>
<keyword evidence="1" id="KW-0472">Membrane</keyword>